<dbReference type="EMBL" id="QFOT01000124">
    <property type="protein sequence ID" value="PZP54594.1"/>
    <property type="molecule type" value="Genomic_DNA"/>
</dbReference>
<evidence type="ECO:0000313" key="1">
    <source>
        <dbReference type="EMBL" id="PZP54594.1"/>
    </source>
</evidence>
<comment type="caution">
    <text evidence="1">The sequence shown here is derived from an EMBL/GenBank/DDBJ whole genome shotgun (WGS) entry which is preliminary data.</text>
</comment>
<reference evidence="1 2" key="1">
    <citation type="submission" date="2017-08" db="EMBL/GenBank/DDBJ databases">
        <title>Infants hospitalized years apart are colonized by the same room-sourced microbial strains.</title>
        <authorList>
            <person name="Brooks B."/>
            <person name="Olm M.R."/>
            <person name="Firek B.A."/>
            <person name="Baker R."/>
            <person name="Thomas B.C."/>
            <person name="Morowitz M.J."/>
            <person name="Banfield J.F."/>
        </authorList>
    </citation>
    <scope>NUCLEOTIDE SEQUENCE [LARGE SCALE GENOMIC DNA]</scope>
    <source>
        <strain evidence="1">S2_006_000_R2_64</strain>
    </source>
</reference>
<proteinExistence type="predicted"/>
<accession>A0A2W5FJM0</accession>
<dbReference type="AlphaFoldDB" id="A0A2W5FJM0"/>
<gene>
    <name evidence="1" type="ORF">DI586_09395</name>
</gene>
<organism evidence="1 2">
    <name type="scientific">Micavibrio aeruginosavorus</name>
    <dbReference type="NCBI Taxonomy" id="349221"/>
    <lineage>
        <taxon>Bacteria</taxon>
        <taxon>Pseudomonadati</taxon>
        <taxon>Bdellovibrionota</taxon>
        <taxon>Bdellovibrionia</taxon>
        <taxon>Bdellovibrionales</taxon>
        <taxon>Pseudobdellovibrionaceae</taxon>
        <taxon>Micavibrio</taxon>
    </lineage>
</organism>
<dbReference type="Proteomes" id="UP000249739">
    <property type="component" value="Unassembled WGS sequence"/>
</dbReference>
<evidence type="ECO:0000313" key="2">
    <source>
        <dbReference type="Proteomes" id="UP000249739"/>
    </source>
</evidence>
<feature type="non-terminal residue" evidence="1">
    <location>
        <position position="1"/>
    </location>
</feature>
<name>A0A2W5FJM0_9BACT</name>
<sequence length="115" mass="12042">GYITLNPTAVRPGISFRSMEVLNVGTSLPDVLLMITGINLDICKAINKKLNGLTAVPNQGVGTIGTYSGTLTDYPTSSGAVLGASAPELAGIHEGCFNNTGVADYGHYYRVLKPR</sequence>
<protein>
    <submittedName>
        <fullName evidence="1">Uncharacterized protein</fullName>
    </submittedName>
</protein>